<evidence type="ECO:0000256" key="1">
    <source>
        <dbReference type="SAM" id="MobiDB-lite"/>
    </source>
</evidence>
<gene>
    <name evidence="3" type="ORF">KXQ929_LOCUS22313</name>
</gene>
<dbReference type="PANTHER" id="PTHR14465">
    <property type="entry name" value="IQ DOMAIN-CONTAINING PROTEIN H"/>
    <property type="match status" value="1"/>
</dbReference>
<dbReference type="InterPro" id="IPR056855">
    <property type="entry name" value="ATP-grasp_IQCH"/>
</dbReference>
<organism evidence="3 4">
    <name type="scientific">Adineta steineri</name>
    <dbReference type="NCBI Taxonomy" id="433720"/>
    <lineage>
        <taxon>Eukaryota</taxon>
        <taxon>Metazoa</taxon>
        <taxon>Spiralia</taxon>
        <taxon>Gnathifera</taxon>
        <taxon>Rotifera</taxon>
        <taxon>Eurotatoria</taxon>
        <taxon>Bdelloidea</taxon>
        <taxon>Adinetida</taxon>
        <taxon>Adinetidae</taxon>
        <taxon>Adineta</taxon>
    </lineage>
</organism>
<feature type="domain" description="IQCH-like ATP-grasp" evidence="2">
    <location>
        <begin position="718"/>
        <end position="981"/>
    </location>
</feature>
<evidence type="ECO:0000313" key="4">
    <source>
        <dbReference type="Proteomes" id="UP000663868"/>
    </source>
</evidence>
<dbReference type="SMART" id="SM00015">
    <property type="entry name" value="IQ"/>
    <property type="match status" value="1"/>
</dbReference>
<dbReference type="Pfam" id="PF24923">
    <property type="entry name" value="ATP-grasp_IQCH"/>
    <property type="match status" value="1"/>
</dbReference>
<feature type="compositionally biased region" description="Polar residues" evidence="1">
    <location>
        <begin position="186"/>
        <end position="204"/>
    </location>
</feature>
<dbReference type="CDD" id="cd23767">
    <property type="entry name" value="IQCD"/>
    <property type="match status" value="1"/>
</dbReference>
<dbReference type="PROSITE" id="PS50096">
    <property type="entry name" value="IQ"/>
    <property type="match status" value="1"/>
</dbReference>
<sequence length="1150" mass="130509">MMALVPTSNSNNNGNPRAEKVCDMLQEIRDEFRTLKTFISKQQHDKHSDINNLSEMLTRAEHTVKERTDDVLNMLNGNTVATLSFNQVHGAQQKFQNGSMFDQYQHNGGGLAQGRQHNNSAVTAIHQKYNENIPIISIGAQQQRLAPPGVVARQQYQTKIIRNPFNKRNRQVLHDNYGIQLPVIEKQQQQQRTPISRNVMSGKTTEPAGILPYKTRRNPIDYPVPLTSDDAKRGIISLVERGIIPQGANITLDPPAIQPKRSSLNDPTSRARTFIREETNASIYHLTPGTGQQLAITDKSTSHPSIREHISNRSLTDPSEHDANFIASSSKFHPSTITESRKSSAGRQQKNNLMTTSTNNMNGLVARTVSTPASNVDYKKQPRLIIQNGLTKDQTEDFLKFRQLYCLMWGNIVTVFRMLEKIMYDYAIPVAFINGDRVIELAQTIELEHKPTLDELLSAVTNRVEVEELVKQIGRQFIGSGGKERAAIAIQSFWRCFRDRRAYIRLRKRKWAAGVIALSWLMAVKLSKARQQLKIIRHRQLELFRTKQNELKQRWSTISTHRRVIVHIPSLGLPQRIRNKLHNLPIRENYQIGRLCELDDPNVDIIYVSPMPVNEEFLQYYNKLINLRSTIQQNGELAPAITPDHARDRYMIVVPEALHSFPAHNMCLATLLKYSPKALKRIKNLIKGREAYIVTGVTHIDDLYVSDFLNIPVLGCEPEVAHLYSTKSGSKRLFEISKVPMPFSEHDLCNQQQFLEALAQLIVEHLDIQRWLFKIDDDFDGLGIAYCDVVSHLPCYKNVLKEAARFGDKWSNRWAQEHSYAKVLSELPHVLEKHTICVNKTQYINWQTYSKVLYAQGGIIEAYPPSDSVTSMTVCLSIEPNGHHSIICSGDHLHAESQFSCWGLSFPQSSVEPNDLNMYCSQIAEQCKLRNVYGYIDIDFVTFIDAKTDKQHLWAVDLSIGYSEHVSLYRIMHFITAGHFNPQTHSFTVKVKQAKHRMRSWHADAPEQTIVEKSRYAVWTSRLYHSNLPVLQLSVFFQMCRAHGVGFDIKEKQGSVFALLESERHENMGMIAIGNTLQSTLSNFAYNLNAINQEITTTNMQGRNNFMLAINDIESILGITQENASSVSSTVTATSATTATSAASTTNATS</sequence>
<proteinExistence type="predicted"/>
<feature type="region of interest" description="Disordered" evidence="1">
    <location>
        <begin position="326"/>
        <end position="348"/>
    </location>
</feature>
<feature type="region of interest" description="Disordered" evidence="1">
    <location>
        <begin position="186"/>
        <end position="216"/>
    </location>
</feature>
<evidence type="ECO:0000313" key="3">
    <source>
        <dbReference type="EMBL" id="CAF3891544.1"/>
    </source>
</evidence>
<dbReference type="AlphaFoldDB" id="A0A819H879"/>
<dbReference type="EMBL" id="CAJOBB010001694">
    <property type="protein sequence ID" value="CAF3891544.1"/>
    <property type="molecule type" value="Genomic_DNA"/>
</dbReference>
<comment type="caution">
    <text evidence="3">The sequence shown here is derived from an EMBL/GenBank/DDBJ whole genome shotgun (WGS) entry which is preliminary data.</text>
</comment>
<dbReference type="PANTHER" id="PTHR14465:SF0">
    <property type="entry name" value="IQ DOMAIN-CONTAINING PROTEIN H"/>
    <property type="match status" value="1"/>
</dbReference>
<dbReference type="InterPro" id="IPR000048">
    <property type="entry name" value="IQ_motif_EF-hand-BS"/>
</dbReference>
<dbReference type="Proteomes" id="UP000663868">
    <property type="component" value="Unassembled WGS sequence"/>
</dbReference>
<reference evidence="3" key="1">
    <citation type="submission" date="2021-02" db="EMBL/GenBank/DDBJ databases">
        <authorList>
            <person name="Nowell W R."/>
        </authorList>
    </citation>
    <scope>NUCLEOTIDE SEQUENCE</scope>
</reference>
<protein>
    <recommendedName>
        <fullName evidence="2">IQCH-like ATP-grasp domain-containing protein</fullName>
    </recommendedName>
</protein>
<evidence type="ECO:0000259" key="2">
    <source>
        <dbReference type="Pfam" id="PF24923"/>
    </source>
</evidence>
<name>A0A819H879_9BILA</name>
<dbReference type="InterPro" id="IPR038752">
    <property type="entry name" value="IQCH"/>
</dbReference>
<accession>A0A819H879</accession>